<feature type="transmembrane region" description="Helical" evidence="1">
    <location>
        <begin position="24"/>
        <end position="43"/>
    </location>
</feature>
<name>M3H1V3_9BACT</name>
<dbReference type="Proteomes" id="UP000011782">
    <property type="component" value="Unassembled WGS sequence"/>
</dbReference>
<keyword evidence="1" id="KW-0472">Membrane</keyword>
<dbReference type="STRING" id="1073353.H740_00165"/>
<comment type="caution">
    <text evidence="2">The sequence shown here is derived from an EMBL/GenBank/DDBJ whole genome shotgun (WGS) entry which is preliminary data.</text>
</comment>
<evidence type="ECO:0000256" key="1">
    <source>
        <dbReference type="SAM" id="Phobius"/>
    </source>
</evidence>
<keyword evidence="1" id="KW-0812">Transmembrane</keyword>
<accession>M3H1V3</accession>
<evidence type="ECO:0000313" key="2">
    <source>
        <dbReference type="EMBL" id="EMG31675.1"/>
    </source>
</evidence>
<reference evidence="2 3" key="1">
    <citation type="submission" date="2013-02" db="EMBL/GenBank/DDBJ databases">
        <title>Co-occurrence of anaerobic bacteria in colorectal carcinomas.</title>
        <authorList>
            <person name="Holt R.A."/>
            <person name="Warren R.L."/>
            <person name="Allen-Vercoe E."/>
            <person name="Pleasance S."/>
            <person name="Freeman D.J."/>
            <person name="Watson P."/>
            <person name="Moore R."/>
            <person name="Cochrane K."/>
        </authorList>
    </citation>
    <scope>NUCLEOTIDE SEQUENCE [LARGE SCALE GENOMIC DNA]</scope>
    <source>
        <strain evidence="2 3">CC57C</strain>
    </source>
</reference>
<dbReference type="PATRIC" id="fig|1073353.3.peg.37"/>
<organism evidence="2 3">
    <name type="scientific">Campylobacter showae CC57C</name>
    <dbReference type="NCBI Taxonomy" id="1073353"/>
    <lineage>
        <taxon>Bacteria</taxon>
        <taxon>Pseudomonadati</taxon>
        <taxon>Campylobacterota</taxon>
        <taxon>Epsilonproteobacteria</taxon>
        <taxon>Campylobacterales</taxon>
        <taxon>Campylobacteraceae</taxon>
        <taxon>Campylobacter</taxon>
    </lineage>
</organism>
<protein>
    <submittedName>
        <fullName evidence="2">Uncharacterized protein</fullName>
    </submittedName>
</protein>
<dbReference type="EMBL" id="AOTD01000003">
    <property type="protein sequence ID" value="EMG31675.1"/>
    <property type="molecule type" value="Genomic_DNA"/>
</dbReference>
<evidence type="ECO:0000313" key="3">
    <source>
        <dbReference type="Proteomes" id="UP000011782"/>
    </source>
</evidence>
<gene>
    <name evidence="2" type="ORF">H740_00165</name>
</gene>
<sequence length="70" mass="8076">MRNQKIKEAIAAVTQKQKECKQKLLKRYALLFVIVLFFISPALPYGRDFAAWVIAANGWGEHAMLTMFLF</sequence>
<proteinExistence type="predicted"/>
<dbReference type="RefSeq" id="WP_002950189.1">
    <property type="nucleotide sequence ID" value="NZ_AOTD01000003.1"/>
</dbReference>
<keyword evidence="1" id="KW-1133">Transmembrane helix</keyword>
<dbReference type="AlphaFoldDB" id="M3H1V3"/>